<reference evidence="3" key="1">
    <citation type="submission" date="2005-09" db="EMBL/GenBank/DDBJ databases">
        <authorList>
            <person name="Mural R.J."/>
            <person name="Li P.W."/>
            <person name="Adams M.D."/>
            <person name="Amanatides P.G."/>
            <person name="Baden-Tillson H."/>
            <person name="Barnstead M."/>
            <person name="Chin S.H."/>
            <person name="Dew I."/>
            <person name="Evans C.A."/>
            <person name="Ferriera S."/>
            <person name="Flanigan M."/>
            <person name="Fosler C."/>
            <person name="Glodek A."/>
            <person name="Gu Z."/>
            <person name="Holt R.A."/>
            <person name="Jennings D."/>
            <person name="Kraft C.L."/>
            <person name="Lu F."/>
            <person name="Nguyen T."/>
            <person name="Nusskern D.R."/>
            <person name="Pfannkoch C.M."/>
            <person name="Sitter C."/>
            <person name="Sutton G.G."/>
            <person name="Venter J.C."/>
            <person name="Wang Z."/>
            <person name="Woodage T."/>
            <person name="Zheng X.H."/>
            <person name="Zhong F."/>
        </authorList>
    </citation>
    <scope>NUCLEOTIDE SEQUENCE [LARGE SCALE GENOMIC DNA]</scope>
    <source>
        <strain>BN</strain>
        <strain evidence="3">Sprague-Dawley</strain>
    </source>
</reference>
<organism evidence="2 3">
    <name type="scientific">Rattus norvegicus</name>
    <name type="common">Rat</name>
    <dbReference type="NCBI Taxonomy" id="10116"/>
    <lineage>
        <taxon>Eukaryota</taxon>
        <taxon>Metazoa</taxon>
        <taxon>Chordata</taxon>
        <taxon>Craniata</taxon>
        <taxon>Vertebrata</taxon>
        <taxon>Euteleostomi</taxon>
        <taxon>Mammalia</taxon>
        <taxon>Eutheria</taxon>
        <taxon>Euarchontoglires</taxon>
        <taxon>Glires</taxon>
        <taxon>Rodentia</taxon>
        <taxon>Myomorpha</taxon>
        <taxon>Muroidea</taxon>
        <taxon>Muridae</taxon>
        <taxon>Murinae</taxon>
        <taxon>Rattus</taxon>
    </lineage>
</organism>
<proteinExistence type="predicted"/>
<evidence type="ECO:0000256" key="1">
    <source>
        <dbReference type="SAM" id="MobiDB-lite"/>
    </source>
</evidence>
<name>A6ISW9_RAT</name>
<dbReference type="Proteomes" id="UP000234681">
    <property type="component" value="Chromosome 5"/>
</dbReference>
<dbReference type="AlphaFoldDB" id="A6ISW9"/>
<evidence type="ECO:0000313" key="3">
    <source>
        <dbReference type="Proteomes" id="UP000234681"/>
    </source>
</evidence>
<dbReference type="EMBL" id="CH473968">
    <property type="protein sequence ID" value="EDL80669.1"/>
    <property type="molecule type" value="Genomic_DNA"/>
</dbReference>
<gene>
    <name evidence="2" type="ORF">rCG_31414</name>
</gene>
<sequence>MDGVIYAEETAGVHGGPESDTKLLRPPLYGSGLTSAFRAFSGYPASRKTSRTDCTQSQRPPLRSPYSGKRLGPGNLLHSELLSIHCI</sequence>
<protein>
    <submittedName>
        <fullName evidence="2">RCG31414, isoform CRA_a</fullName>
    </submittedName>
</protein>
<accession>A6ISW9</accession>
<feature type="region of interest" description="Disordered" evidence="1">
    <location>
        <begin position="44"/>
        <end position="71"/>
    </location>
</feature>
<evidence type="ECO:0000313" key="2">
    <source>
        <dbReference type="EMBL" id="EDL80669.1"/>
    </source>
</evidence>